<comment type="pathway">
    <text evidence="19">Glycan biosynthesis.</text>
</comment>
<evidence type="ECO:0000259" key="23">
    <source>
        <dbReference type="Pfam" id="PF00912"/>
    </source>
</evidence>
<evidence type="ECO:0000256" key="14">
    <source>
        <dbReference type="ARBA" id="ARBA00023136"/>
    </source>
</evidence>
<dbReference type="InterPro" id="IPR036950">
    <property type="entry name" value="PBP_transglycosylase"/>
</dbReference>
<dbReference type="GO" id="GO:0008360">
    <property type="term" value="P:regulation of cell shape"/>
    <property type="evidence" value="ECO:0007669"/>
    <property type="project" value="UniProtKB-KW"/>
</dbReference>
<keyword evidence="11" id="KW-0133">Cell shape</keyword>
<evidence type="ECO:0000256" key="5">
    <source>
        <dbReference type="ARBA" id="ARBA00022645"/>
    </source>
</evidence>
<evidence type="ECO:0000256" key="7">
    <source>
        <dbReference type="ARBA" id="ARBA00022676"/>
    </source>
</evidence>
<evidence type="ECO:0000256" key="10">
    <source>
        <dbReference type="ARBA" id="ARBA00022801"/>
    </source>
</evidence>
<dbReference type="GeneID" id="300655170"/>
<dbReference type="SUPFAM" id="SSF56601">
    <property type="entry name" value="beta-lactamase/transpeptidase-like"/>
    <property type="match status" value="1"/>
</dbReference>
<dbReference type="SUPFAM" id="SSF53955">
    <property type="entry name" value="Lysozyme-like"/>
    <property type="match status" value="1"/>
</dbReference>
<evidence type="ECO:0000256" key="20">
    <source>
        <dbReference type="SAM" id="MobiDB-lite"/>
    </source>
</evidence>
<dbReference type="InterPro" id="IPR012338">
    <property type="entry name" value="Beta-lactam/transpept-like"/>
</dbReference>
<dbReference type="OrthoDB" id="9766909at2"/>
<keyword evidence="5" id="KW-0121">Carboxypeptidase</keyword>
<keyword evidence="13 21" id="KW-1133">Transmembrane helix</keyword>
<dbReference type="Proteomes" id="UP000470384">
    <property type="component" value="Unassembled WGS sequence"/>
</dbReference>
<evidence type="ECO:0000313" key="25">
    <source>
        <dbReference type="Proteomes" id="UP000470384"/>
    </source>
</evidence>
<evidence type="ECO:0000259" key="22">
    <source>
        <dbReference type="Pfam" id="PF00905"/>
    </source>
</evidence>
<evidence type="ECO:0000256" key="2">
    <source>
        <dbReference type="ARBA" id="ARBA00004752"/>
    </source>
</evidence>
<keyword evidence="15" id="KW-0511">Multifunctional enzyme</keyword>
<keyword evidence="25" id="KW-1185">Reference proteome</keyword>
<dbReference type="GO" id="GO:0008658">
    <property type="term" value="F:penicillin binding"/>
    <property type="evidence" value="ECO:0007669"/>
    <property type="project" value="InterPro"/>
</dbReference>
<dbReference type="GO" id="GO:0009252">
    <property type="term" value="P:peptidoglycan biosynthetic process"/>
    <property type="evidence" value="ECO:0007669"/>
    <property type="project" value="UniProtKB-UniPathway"/>
</dbReference>
<feature type="region of interest" description="Disordered" evidence="20">
    <location>
        <begin position="1"/>
        <end position="23"/>
    </location>
</feature>
<sequence length="765" mass="83682">MIGDHGQVVTQNGDQRIEGAPVPDAVASRAQAARRVTPTADDRIGAGSAGGMSWFSRWRLETGRLGGGFRLMLVSSLVTLLAVFLLPLALGLPDKVDPRSITSIANGNVNVTFLDAGGAVLAHRGYRQEENVPLHEMPPYLVHAVLAMEDKRFYRHWGVDILGVLRAARANFVANRIVEGGSTITQQLARNLYLDASREFGRKAQEAALAFWLEQQLSKDEILELYLNRIYLGAGAYGVEAASQVYFRKSVRELTLSEAALIAGLPKAPAQLSPARDLQLAHERAALVLDRLETTGLLPAAEIEAARQAPALVDLEERGDDLKAAYFLDWVTQRLGLWIDGPPRELVVETTIDTRLQEMAELALNQVLDDLPRGVAIDQGAMVVLDHQGAVKAMVGGRDYLASQFNRATQAVRQPGSAFKPIVYMAALENGYTPYSGVVDRPVRIRGWKPQNANKRYAGWMQLRNAVAWSVNTVAARVGNKVGLDKVAEYARRSGITTELPEHPSMTLGAVGTQLHELTGAYVPIANGGYAAPAFGIRRILNVDGDVLYERARRIIGVMPQPYRETSSGREITPKTADPVPLFEKVTATRTARTMTGMLTRVISMGTGKKAGLGSRQAAGKTGTTNDNRDALFVGYTADLVAGVWVGNDDNSEMGRVYGGTVPATIWATFMTEAHEGLKKRPIYRRYWVMPHPSQLAEDEAEEETEEEQVPALTLSSRDKALKRTLMDLSSALRAAPRLEARAEEPASSGRVRRMDRSVFRSRDD</sequence>
<keyword evidence="9 21" id="KW-0812">Transmembrane</keyword>
<evidence type="ECO:0000256" key="21">
    <source>
        <dbReference type="SAM" id="Phobius"/>
    </source>
</evidence>
<feature type="transmembrane region" description="Helical" evidence="21">
    <location>
        <begin position="69"/>
        <end position="90"/>
    </location>
</feature>
<dbReference type="Gene3D" id="3.40.710.10">
    <property type="entry name" value="DD-peptidase/beta-lactamase superfamily"/>
    <property type="match status" value="1"/>
</dbReference>
<dbReference type="GO" id="GO:0008955">
    <property type="term" value="F:peptidoglycan glycosyltransferase activity"/>
    <property type="evidence" value="ECO:0007669"/>
    <property type="project" value="UniProtKB-EC"/>
</dbReference>
<feature type="region of interest" description="Disordered" evidence="20">
    <location>
        <begin position="735"/>
        <end position="765"/>
    </location>
</feature>
<dbReference type="NCBIfam" id="TIGR02074">
    <property type="entry name" value="PBP_1a_fam"/>
    <property type="match status" value="1"/>
</dbReference>
<dbReference type="UniPathway" id="UPA00219"/>
<comment type="pathway">
    <text evidence="2">Cell wall biogenesis; peptidoglycan biosynthesis.</text>
</comment>
<dbReference type="GO" id="GO:0071555">
    <property type="term" value="P:cell wall organization"/>
    <property type="evidence" value="ECO:0007669"/>
    <property type="project" value="UniProtKB-KW"/>
</dbReference>
<reference evidence="24 25" key="1">
    <citation type="journal article" date="2016" name="Int. J. Syst. Evol. Microbiol.">
        <title>Pyruvatibacter mobilis gen. nov., sp. nov., a marine bacterium from the culture broth of Picochlorum sp. 122.</title>
        <authorList>
            <person name="Wang G."/>
            <person name="Tang M."/>
            <person name="Wu H."/>
            <person name="Dai S."/>
            <person name="Li T."/>
            <person name="Chen C."/>
            <person name="He H."/>
            <person name="Fan J."/>
            <person name="Xiang W."/>
            <person name="Li X."/>
        </authorList>
    </citation>
    <scope>NUCLEOTIDE SEQUENCE [LARGE SCALE GENOMIC DNA]</scope>
    <source>
        <strain evidence="24 25">GYP-11</strain>
    </source>
</reference>
<comment type="caution">
    <text evidence="24">The sequence shown here is derived from an EMBL/GenBank/DDBJ whole genome shotgun (WGS) entry which is preliminary data.</text>
</comment>
<evidence type="ECO:0000256" key="8">
    <source>
        <dbReference type="ARBA" id="ARBA00022679"/>
    </source>
</evidence>
<comment type="similarity">
    <text evidence="4">In the N-terminal section; belongs to the glycosyltransferase 51 family.</text>
</comment>
<feature type="region of interest" description="Disordered" evidence="20">
    <location>
        <begin position="697"/>
        <end position="716"/>
    </location>
</feature>
<evidence type="ECO:0000313" key="24">
    <source>
        <dbReference type="EMBL" id="NBG95365.1"/>
    </source>
</evidence>
<evidence type="ECO:0000256" key="1">
    <source>
        <dbReference type="ARBA" id="ARBA00004370"/>
    </source>
</evidence>
<dbReference type="FunFam" id="1.10.3810.10:FF:000003">
    <property type="entry name" value="Penicillin-binding protein 1a"/>
    <property type="match status" value="1"/>
</dbReference>
<evidence type="ECO:0000256" key="13">
    <source>
        <dbReference type="ARBA" id="ARBA00022989"/>
    </source>
</evidence>
<dbReference type="PANTHER" id="PTHR32282">
    <property type="entry name" value="BINDING PROTEIN TRANSPEPTIDASE, PUTATIVE-RELATED"/>
    <property type="match status" value="1"/>
</dbReference>
<evidence type="ECO:0000256" key="17">
    <source>
        <dbReference type="ARBA" id="ARBA00044770"/>
    </source>
</evidence>
<dbReference type="InterPro" id="IPR050396">
    <property type="entry name" value="Glycosyltr_51/Transpeptidase"/>
</dbReference>
<dbReference type="GO" id="GO:0030288">
    <property type="term" value="C:outer membrane-bounded periplasmic space"/>
    <property type="evidence" value="ECO:0007669"/>
    <property type="project" value="TreeGrafter"/>
</dbReference>
<dbReference type="Gene3D" id="1.10.3810.10">
    <property type="entry name" value="Biosynthetic peptidoglycan transglycosylase-like"/>
    <property type="match status" value="1"/>
</dbReference>
<evidence type="ECO:0000256" key="11">
    <source>
        <dbReference type="ARBA" id="ARBA00022960"/>
    </source>
</evidence>
<dbReference type="AlphaFoldDB" id="A0A845Q9Q2"/>
<feature type="compositionally biased region" description="Basic and acidic residues" evidence="20">
    <location>
        <begin position="753"/>
        <end position="765"/>
    </location>
</feature>
<accession>A0A845Q9Q2</accession>
<dbReference type="InterPro" id="IPR023346">
    <property type="entry name" value="Lysozyme-like_dom_sf"/>
</dbReference>
<dbReference type="GO" id="GO:0006508">
    <property type="term" value="P:proteolysis"/>
    <property type="evidence" value="ECO:0007669"/>
    <property type="project" value="UniProtKB-KW"/>
</dbReference>
<keyword evidence="16" id="KW-0961">Cell wall biogenesis/degradation</keyword>
<dbReference type="Pfam" id="PF00905">
    <property type="entry name" value="Transpeptidase"/>
    <property type="match status" value="1"/>
</dbReference>
<feature type="domain" description="Penicillin-binding protein transpeptidase" evidence="22">
    <location>
        <begin position="380"/>
        <end position="639"/>
    </location>
</feature>
<dbReference type="GO" id="GO:0004180">
    <property type="term" value="F:carboxypeptidase activity"/>
    <property type="evidence" value="ECO:0007669"/>
    <property type="project" value="UniProtKB-KW"/>
</dbReference>
<feature type="compositionally biased region" description="Acidic residues" evidence="20">
    <location>
        <begin position="697"/>
        <end position="709"/>
    </location>
</feature>
<evidence type="ECO:0000256" key="3">
    <source>
        <dbReference type="ARBA" id="ARBA00007090"/>
    </source>
</evidence>
<dbReference type="RefSeq" id="WP_160587364.1">
    <property type="nucleotide sequence ID" value="NZ_BMHN01000001.1"/>
</dbReference>
<keyword evidence="6" id="KW-0645">Protease</keyword>
<comment type="subcellular location">
    <subcellularLocation>
        <location evidence="1">Membrane</location>
    </subcellularLocation>
</comment>
<dbReference type="GO" id="GO:0016020">
    <property type="term" value="C:membrane"/>
    <property type="evidence" value="ECO:0007669"/>
    <property type="project" value="UniProtKB-SubCell"/>
</dbReference>
<gene>
    <name evidence="24" type="ORF">GTQ45_06430</name>
</gene>
<keyword evidence="7" id="KW-0328">Glycosyltransferase</keyword>
<dbReference type="PANTHER" id="PTHR32282:SF33">
    <property type="entry name" value="PEPTIDOGLYCAN GLYCOSYLTRANSFERASE"/>
    <property type="match status" value="1"/>
</dbReference>
<evidence type="ECO:0000256" key="18">
    <source>
        <dbReference type="ARBA" id="ARBA00049902"/>
    </source>
</evidence>
<name>A0A845Q9Q2_9HYPH</name>
<evidence type="ECO:0000256" key="9">
    <source>
        <dbReference type="ARBA" id="ARBA00022692"/>
    </source>
</evidence>
<evidence type="ECO:0000256" key="12">
    <source>
        <dbReference type="ARBA" id="ARBA00022984"/>
    </source>
</evidence>
<keyword evidence="12" id="KW-0573">Peptidoglycan synthesis</keyword>
<dbReference type="EMBL" id="WXYQ01000005">
    <property type="protein sequence ID" value="NBG95365.1"/>
    <property type="molecule type" value="Genomic_DNA"/>
</dbReference>
<comment type="catalytic activity">
    <reaction evidence="18">
        <text>[GlcNAc-(1-&gt;4)-Mur2Ac(oyl-L-Ala-gamma-D-Glu-L-Lys-D-Ala-D-Ala)](n)-di-trans,octa-cis-undecaprenyl diphosphate + beta-D-GlcNAc-(1-&gt;4)-Mur2Ac(oyl-L-Ala-gamma-D-Glu-L-Lys-D-Ala-D-Ala)-di-trans,octa-cis-undecaprenyl diphosphate = [GlcNAc-(1-&gt;4)-Mur2Ac(oyl-L-Ala-gamma-D-Glu-L-Lys-D-Ala-D-Ala)](n+1)-di-trans,octa-cis-undecaprenyl diphosphate + di-trans,octa-cis-undecaprenyl diphosphate + H(+)</text>
        <dbReference type="Rhea" id="RHEA:23708"/>
        <dbReference type="Rhea" id="RHEA-COMP:9602"/>
        <dbReference type="Rhea" id="RHEA-COMP:9603"/>
        <dbReference type="ChEBI" id="CHEBI:15378"/>
        <dbReference type="ChEBI" id="CHEBI:58405"/>
        <dbReference type="ChEBI" id="CHEBI:60033"/>
        <dbReference type="ChEBI" id="CHEBI:78435"/>
        <dbReference type="EC" id="2.4.99.28"/>
    </reaction>
</comment>
<evidence type="ECO:0000256" key="6">
    <source>
        <dbReference type="ARBA" id="ARBA00022670"/>
    </source>
</evidence>
<dbReference type="EC" id="2.4.99.28" evidence="17"/>
<dbReference type="InterPro" id="IPR001264">
    <property type="entry name" value="Glyco_trans_51"/>
</dbReference>
<keyword evidence="10" id="KW-0378">Hydrolase</keyword>
<dbReference type="InterPro" id="IPR001460">
    <property type="entry name" value="PCN-bd_Tpept"/>
</dbReference>
<evidence type="ECO:0000256" key="19">
    <source>
        <dbReference type="ARBA" id="ARBA00060592"/>
    </source>
</evidence>
<dbReference type="Pfam" id="PF00912">
    <property type="entry name" value="Transgly"/>
    <property type="match status" value="1"/>
</dbReference>
<evidence type="ECO:0000256" key="16">
    <source>
        <dbReference type="ARBA" id="ARBA00023316"/>
    </source>
</evidence>
<protein>
    <recommendedName>
        <fullName evidence="17">peptidoglycan glycosyltransferase</fullName>
        <ecNumber evidence="17">2.4.99.28</ecNumber>
    </recommendedName>
</protein>
<proteinExistence type="inferred from homology"/>
<feature type="domain" description="Glycosyl transferase family 51" evidence="23">
    <location>
        <begin position="122"/>
        <end position="292"/>
    </location>
</feature>
<evidence type="ECO:0000256" key="15">
    <source>
        <dbReference type="ARBA" id="ARBA00023268"/>
    </source>
</evidence>
<comment type="similarity">
    <text evidence="3">In the C-terminal section; belongs to the transpeptidase family.</text>
</comment>
<keyword evidence="14 21" id="KW-0472">Membrane</keyword>
<keyword evidence="8" id="KW-0808">Transferase</keyword>
<evidence type="ECO:0000256" key="4">
    <source>
        <dbReference type="ARBA" id="ARBA00007739"/>
    </source>
</evidence>
<organism evidence="24 25">
    <name type="scientific">Pyruvatibacter mobilis</name>
    <dbReference type="NCBI Taxonomy" id="1712261"/>
    <lineage>
        <taxon>Bacteria</taxon>
        <taxon>Pseudomonadati</taxon>
        <taxon>Pseudomonadota</taxon>
        <taxon>Alphaproteobacteria</taxon>
        <taxon>Hyphomicrobiales</taxon>
        <taxon>Parvibaculaceae</taxon>
        <taxon>Pyruvatibacter</taxon>
    </lineage>
</organism>